<dbReference type="EMBL" id="FOQD01000014">
    <property type="protein sequence ID" value="SFI99994.1"/>
    <property type="molecule type" value="Genomic_DNA"/>
</dbReference>
<dbReference type="InterPro" id="IPR011486">
    <property type="entry name" value="BBP2"/>
</dbReference>
<evidence type="ECO:0000313" key="2">
    <source>
        <dbReference type="EMBL" id="SFI99994.1"/>
    </source>
</evidence>
<evidence type="ECO:0000313" key="3">
    <source>
        <dbReference type="Proteomes" id="UP000199518"/>
    </source>
</evidence>
<dbReference type="RefSeq" id="WP_092052987.1">
    <property type="nucleotide sequence ID" value="NZ_FOQD01000014.1"/>
</dbReference>
<proteinExistence type="predicted"/>
<keyword evidence="1" id="KW-0732">Signal</keyword>
<reference evidence="3" key="1">
    <citation type="submission" date="2016-10" db="EMBL/GenBank/DDBJ databases">
        <authorList>
            <person name="Varghese N."/>
            <person name="Submissions S."/>
        </authorList>
    </citation>
    <scope>NUCLEOTIDE SEQUENCE [LARGE SCALE GENOMIC DNA]</scope>
    <source>
        <strain evidence="3">DSM 26348</strain>
    </source>
</reference>
<dbReference type="AlphaFoldDB" id="A0A1I3MSB5"/>
<protein>
    <submittedName>
        <fullName evidence="2">Putative beta-barrel porin-2, OmpL-like. bbp2</fullName>
    </submittedName>
</protein>
<organism evidence="2 3">
    <name type="scientific">Planctomicrobium piriforme</name>
    <dbReference type="NCBI Taxonomy" id="1576369"/>
    <lineage>
        <taxon>Bacteria</taxon>
        <taxon>Pseudomonadati</taxon>
        <taxon>Planctomycetota</taxon>
        <taxon>Planctomycetia</taxon>
        <taxon>Planctomycetales</taxon>
        <taxon>Planctomycetaceae</taxon>
        <taxon>Planctomicrobium</taxon>
    </lineage>
</organism>
<dbReference type="Pfam" id="PF07642">
    <property type="entry name" value="BBP2"/>
    <property type="match status" value="1"/>
</dbReference>
<evidence type="ECO:0000256" key="1">
    <source>
        <dbReference type="SAM" id="SignalP"/>
    </source>
</evidence>
<feature type="signal peptide" evidence="1">
    <location>
        <begin position="1"/>
        <end position="25"/>
    </location>
</feature>
<sequence length="433" mass="47023">MRKIKTRDWLLSLATMLGVASSTYAQDNQYVKQAEAIFGTVEQPLIQQVSHESCTPACDIACDTGCDDACDAAGCGHGYLFGPDEAWDLGDQLFCEDSGWDIGGWSSWGFSTANDGVFATYPGHFQNNQTNLFVEKVADGSEGIGFGGRIDVMYGTDASNTQSFGNKFGVFDFNGGAYGVYGWAIPQLYAEVAYDKLSVKIGHFYTLLGYQVVPATGNFFYSIPYTFNFGEAFTHTGALATYKASDNLTIYGGYTFGWDTGFDQLNGGSSFLGGASVGVTDNVTATYILTAGNLGWIGEGYSHSIVIDYVINDKWEYVFQTDLDSMSNSPNGSGGPGTHYNAAGVNQYLFYTISDTVKAGARVEWWKADGVSMQEMAYGINYKPLANLTLRPEVRYNWSNGVPPFLPTVAPNASSVNNYTNNCLFMMDAVLTF</sequence>
<gene>
    <name evidence="2" type="ORF">SAMN05421753_11497</name>
</gene>
<keyword evidence="3" id="KW-1185">Reference proteome</keyword>
<feature type="chain" id="PRO_5011441555" evidence="1">
    <location>
        <begin position="26"/>
        <end position="433"/>
    </location>
</feature>
<name>A0A1I3MSB5_9PLAN</name>
<dbReference type="OrthoDB" id="9775763at2"/>
<dbReference type="STRING" id="1576369.SAMN05421753_11497"/>
<dbReference type="Proteomes" id="UP000199518">
    <property type="component" value="Unassembled WGS sequence"/>
</dbReference>
<accession>A0A1I3MSB5</accession>